<feature type="region of interest" description="Disordered" evidence="1">
    <location>
        <begin position="1"/>
        <end position="111"/>
    </location>
</feature>
<evidence type="ECO:0000256" key="1">
    <source>
        <dbReference type="SAM" id="MobiDB-lite"/>
    </source>
</evidence>
<comment type="caution">
    <text evidence="2">The sequence shown here is derived from an EMBL/GenBank/DDBJ whole genome shotgun (WGS) entry which is preliminary data.</text>
</comment>
<gene>
    <name evidence="2" type="ORF">QBC40DRAFT_259740</name>
</gene>
<feature type="compositionally biased region" description="Polar residues" evidence="1">
    <location>
        <begin position="67"/>
        <end position="78"/>
    </location>
</feature>
<proteinExistence type="predicted"/>
<dbReference type="EMBL" id="MU864045">
    <property type="protein sequence ID" value="KAK4194678.1"/>
    <property type="molecule type" value="Genomic_DNA"/>
</dbReference>
<dbReference type="AlphaFoldDB" id="A0AAN7APK5"/>
<keyword evidence="3" id="KW-1185">Reference proteome</keyword>
<accession>A0AAN7APK5</accession>
<reference evidence="2" key="1">
    <citation type="journal article" date="2023" name="Mol. Phylogenet. Evol.">
        <title>Genome-scale phylogeny and comparative genomics of the fungal order Sordariales.</title>
        <authorList>
            <person name="Hensen N."/>
            <person name="Bonometti L."/>
            <person name="Westerberg I."/>
            <person name="Brannstrom I.O."/>
            <person name="Guillou S."/>
            <person name="Cros-Aarteil S."/>
            <person name="Calhoun S."/>
            <person name="Haridas S."/>
            <person name="Kuo A."/>
            <person name="Mondo S."/>
            <person name="Pangilinan J."/>
            <person name="Riley R."/>
            <person name="LaButti K."/>
            <person name="Andreopoulos B."/>
            <person name="Lipzen A."/>
            <person name="Chen C."/>
            <person name="Yan M."/>
            <person name="Daum C."/>
            <person name="Ng V."/>
            <person name="Clum A."/>
            <person name="Steindorff A."/>
            <person name="Ohm R.A."/>
            <person name="Martin F."/>
            <person name="Silar P."/>
            <person name="Natvig D.O."/>
            <person name="Lalanne C."/>
            <person name="Gautier V."/>
            <person name="Ament-Velasquez S.L."/>
            <person name="Kruys A."/>
            <person name="Hutchinson M.I."/>
            <person name="Powell A.J."/>
            <person name="Barry K."/>
            <person name="Miller A.N."/>
            <person name="Grigoriev I.V."/>
            <person name="Debuchy R."/>
            <person name="Gladieux P."/>
            <person name="Hiltunen Thoren M."/>
            <person name="Johannesson H."/>
        </authorList>
    </citation>
    <scope>NUCLEOTIDE SEQUENCE</scope>
    <source>
        <strain evidence="2">CBS 315.58</strain>
    </source>
</reference>
<evidence type="ECO:0000313" key="2">
    <source>
        <dbReference type="EMBL" id="KAK4194678.1"/>
    </source>
</evidence>
<dbReference type="Proteomes" id="UP001303160">
    <property type="component" value="Unassembled WGS sequence"/>
</dbReference>
<reference evidence="2" key="2">
    <citation type="submission" date="2023-05" db="EMBL/GenBank/DDBJ databases">
        <authorList>
            <consortium name="Lawrence Berkeley National Laboratory"/>
            <person name="Steindorff A."/>
            <person name="Hensen N."/>
            <person name="Bonometti L."/>
            <person name="Westerberg I."/>
            <person name="Brannstrom I.O."/>
            <person name="Guillou S."/>
            <person name="Cros-Aarteil S."/>
            <person name="Calhoun S."/>
            <person name="Haridas S."/>
            <person name="Kuo A."/>
            <person name="Mondo S."/>
            <person name="Pangilinan J."/>
            <person name="Riley R."/>
            <person name="Labutti K."/>
            <person name="Andreopoulos B."/>
            <person name="Lipzen A."/>
            <person name="Chen C."/>
            <person name="Yanf M."/>
            <person name="Daum C."/>
            <person name="Ng V."/>
            <person name="Clum A."/>
            <person name="Ohm R."/>
            <person name="Martin F."/>
            <person name="Silar P."/>
            <person name="Natvig D."/>
            <person name="Lalanne C."/>
            <person name="Gautier V."/>
            <person name="Ament-Velasquez S.L."/>
            <person name="Kruys A."/>
            <person name="Hutchinson M.I."/>
            <person name="Powell A.J."/>
            <person name="Barry K."/>
            <person name="Miller A.N."/>
            <person name="Grigoriev I.V."/>
            <person name="Debuchy R."/>
            <person name="Gladieux P."/>
            <person name="Thoren M.H."/>
            <person name="Johannesson H."/>
        </authorList>
    </citation>
    <scope>NUCLEOTIDE SEQUENCE</scope>
    <source>
        <strain evidence="2">CBS 315.58</strain>
    </source>
</reference>
<feature type="compositionally biased region" description="Acidic residues" evidence="1">
    <location>
        <begin position="100"/>
        <end position="109"/>
    </location>
</feature>
<organism evidence="2 3">
    <name type="scientific">Triangularia verruculosa</name>
    <dbReference type="NCBI Taxonomy" id="2587418"/>
    <lineage>
        <taxon>Eukaryota</taxon>
        <taxon>Fungi</taxon>
        <taxon>Dikarya</taxon>
        <taxon>Ascomycota</taxon>
        <taxon>Pezizomycotina</taxon>
        <taxon>Sordariomycetes</taxon>
        <taxon>Sordariomycetidae</taxon>
        <taxon>Sordariales</taxon>
        <taxon>Podosporaceae</taxon>
        <taxon>Triangularia</taxon>
    </lineage>
</organism>
<feature type="compositionally biased region" description="Acidic residues" evidence="1">
    <location>
        <begin position="295"/>
        <end position="314"/>
    </location>
</feature>
<name>A0AAN7APK5_9PEZI</name>
<feature type="compositionally biased region" description="Acidic residues" evidence="1">
    <location>
        <begin position="14"/>
        <end position="27"/>
    </location>
</feature>
<evidence type="ECO:0000313" key="3">
    <source>
        <dbReference type="Proteomes" id="UP001303160"/>
    </source>
</evidence>
<protein>
    <submittedName>
        <fullName evidence="2">Uncharacterized protein</fullName>
    </submittedName>
</protein>
<feature type="compositionally biased region" description="Acidic residues" evidence="1">
    <location>
        <begin position="52"/>
        <end position="62"/>
    </location>
</feature>
<sequence length="775" mass="85020">MSTRLRRSTLDVIPDFEDDSDSTEECIEVACPDPAPRSPSTRPRRSIFDVIPDSEEDNESADEYTGVTHTDPVSSVAETLQAPPRSPSTRPRRSIFDVIPDSEEDDGSADEYTWAFCLDPVNPVTQVPAAPSSTQPREEDDEIVARTTSGRQFVLNRRASQTTQRRPRDQVIPDSDAESDSGWDSNGNGQAEIIDDRSQVQLVVTPAPANGASIAPAAPANQAPVTQAAPASQGPVAQAAPASAVTQGPTTRRSKRKAPNRQADSPTTGSGRPGKRQRVRTTSSISAVGVKDIVDDVEDPDFEDPGFEDPDFQDPGFEDPDFEDLDFKEDGVVEHLEVLEDEGAPELNWNLAQSPLGVDSPGTSQLHELFSSIIRHCNDHCSAGIPSDIMDRVMVTNVYSVFNAFDPATVAQQLVTAVPPSTRVVLGRPNFSIMDLLSIEDADTTLGNGKYHGVYVYVGVRKLEDGEEHGQNIFIHEGQRYEAGIYVGSATNSEHGISTRLTQHRRAIKKRLNGGERVNKCGMLYNFAGRPGVQHKFFVLALKRTDDPNSIPHTSLLEGIGMALLDCVIVGRYDSKHNPPTVQNFISGMRQVTPGLPSFQAFALNGAWSLKQAGLRITKEAAKHGCAFPGCSSIQKRLYNAESGAFTVARYCLSHLCQIFKNQPHWISQGPCVRCDRPRETGAIFYGHGDTSTCKPCYDRLSWLRKHGKPVPSVEEDQANFCGCGNCGIEEWWTTEAINGVFVARFVGLGDKRRCFRCKLYQYRNEGQDTPLEEQ</sequence>
<feature type="region of interest" description="Disordered" evidence="1">
    <location>
        <begin position="123"/>
        <end position="314"/>
    </location>
</feature>
<feature type="compositionally biased region" description="Low complexity" evidence="1">
    <location>
        <begin position="206"/>
        <end position="231"/>
    </location>
</feature>